<evidence type="ECO:0000256" key="4">
    <source>
        <dbReference type="ARBA" id="ARBA00023136"/>
    </source>
</evidence>
<evidence type="ECO:0008006" key="9">
    <source>
        <dbReference type="Google" id="ProtNLM"/>
    </source>
</evidence>
<dbReference type="OrthoDB" id="191334at2759"/>
<protein>
    <recommendedName>
        <fullName evidence="9">Core-2/I-branching beta-1,6-N-acetylglucosaminyltransferase family protein</fullName>
    </recommendedName>
</protein>
<dbReference type="PANTHER" id="PTHR31042:SF70">
    <property type="entry name" value="OS01G0695200 PROTEIN"/>
    <property type="match status" value="1"/>
</dbReference>
<dbReference type="GO" id="GO:0016020">
    <property type="term" value="C:membrane"/>
    <property type="evidence" value="ECO:0007669"/>
    <property type="project" value="UniProtKB-SubCell"/>
</dbReference>
<keyword evidence="8" id="KW-1185">Reference proteome</keyword>
<evidence type="ECO:0000256" key="2">
    <source>
        <dbReference type="ARBA" id="ARBA00022676"/>
    </source>
</evidence>
<evidence type="ECO:0000313" key="7">
    <source>
        <dbReference type="EMBL" id="MQL72081.1"/>
    </source>
</evidence>
<accession>A0A843TM94</accession>
<dbReference type="Proteomes" id="UP000652761">
    <property type="component" value="Unassembled WGS sequence"/>
</dbReference>
<keyword evidence="6" id="KW-1133">Transmembrane helix</keyword>
<keyword evidence="6" id="KW-0812">Transmembrane</keyword>
<gene>
    <name evidence="7" type="ORF">Taro_004429</name>
</gene>
<keyword evidence="3" id="KW-0808">Transferase</keyword>
<name>A0A843TM94_COLES</name>
<dbReference type="EMBL" id="NMUH01000119">
    <property type="protein sequence ID" value="MQL72081.1"/>
    <property type="molecule type" value="Genomic_DNA"/>
</dbReference>
<proteinExistence type="predicted"/>
<dbReference type="GO" id="GO:0016757">
    <property type="term" value="F:glycosyltransferase activity"/>
    <property type="evidence" value="ECO:0007669"/>
    <property type="project" value="UniProtKB-KW"/>
</dbReference>
<sequence length="283" mass="31954">MPKKRLPASSSAASLLMVSSSSSSVRSRFWLGLKVVGVTSVFICLFAFLKIQAEYRASSFYLVKVQTAAEEAALSLAPFEGPPRVAFLFLARGGLPLDFLWHAFFQARVLQNGDAGKFSIYIHSKPGFVFDASTTRSPYFYGRQLKESVKVAWGESSMVQAERLLLKAALRDPANQRFALLSDRCVPLRNFSYIYNYLMSSSKSFVDSFVDVKDDRYNPKMFPTISKDKWRKGSQWATMVRKHAEVVVADDIIFPVFKTYCKRRPELDPRGSKKIVNILLALP</sequence>
<evidence type="ECO:0000313" key="8">
    <source>
        <dbReference type="Proteomes" id="UP000652761"/>
    </source>
</evidence>
<evidence type="ECO:0000256" key="5">
    <source>
        <dbReference type="ARBA" id="ARBA00023180"/>
    </source>
</evidence>
<comment type="subcellular location">
    <subcellularLocation>
        <location evidence="1">Membrane</location>
        <topology evidence="1">Single-pass type II membrane protein</topology>
    </subcellularLocation>
</comment>
<dbReference type="InterPro" id="IPR003406">
    <property type="entry name" value="Glyco_trans_14"/>
</dbReference>
<dbReference type="PANTHER" id="PTHR31042">
    <property type="entry name" value="CORE-2/I-BRANCHING BETA-1,6-N-ACETYLGLUCOSAMINYLTRANSFERASE FAMILY PROTEIN-RELATED"/>
    <property type="match status" value="1"/>
</dbReference>
<keyword evidence="4 6" id="KW-0472">Membrane</keyword>
<feature type="transmembrane region" description="Helical" evidence="6">
    <location>
        <begin position="30"/>
        <end position="49"/>
    </location>
</feature>
<evidence type="ECO:0000256" key="3">
    <source>
        <dbReference type="ARBA" id="ARBA00022679"/>
    </source>
</evidence>
<keyword evidence="5" id="KW-0325">Glycoprotein</keyword>
<reference evidence="7" key="1">
    <citation type="submission" date="2017-07" db="EMBL/GenBank/DDBJ databases">
        <title>Taro Niue Genome Assembly and Annotation.</title>
        <authorList>
            <person name="Atibalentja N."/>
            <person name="Keating K."/>
            <person name="Fields C.J."/>
        </authorList>
    </citation>
    <scope>NUCLEOTIDE SEQUENCE</scope>
    <source>
        <strain evidence="7">Niue_2</strain>
        <tissue evidence="7">Leaf</tissue>
    </source>
</reference>
<evidence type="ECO:0000256" key="1">
    <source>
        <dbReference type="ARBA" id="ARBA00004606"/>
    </source>
</evidence>
<dbReference type="AlphaFoldDB" id="A0A843TM94"/>
<comment type="caution">
    <text evidence="7">The sequence shown here is derived from an EMBL/GenBank/DDBJ whole genome shotgun (WGS) entry which is preliminary data.</text>
</comment>
<keyword evidence="2" id="KW-0328">Glycosyltransferase</keyword>
<dbReference type="Pfam" id="PF02485">
    <property type="entry name" value="Branch"/>
    <property type="match status" value="1"/>
</dbReference>
<dbReference type="InterPro" id="IPR044174">
    <property type="entry name" value="BC10-like"/>
</dbReference>
<organism evidence="7 8">
    <name type="scientific">Colocasia esculenta</name>
    <name type="common">Wild taro</name>
    <name type="synonym">Arum esculentum</name>
    <dbReference type="NCBI Taxonomy" id="4460"/>
    <lineage>
        <taxon>Eukaryota</taxon>
        <taxon>Viridiplantae</taxon>
        <taxon>Streptophyta</taxon>
        <taxon>Embryophyta</taxon>
        <taxon>Tracheophyta</taxon>
        <taxon>Spermatophyta</taxon>
        <taxon>Magnoliopsida</taxon>
        <taxon>Liliopsida</taxon>
        <taxon>Araceae</taxon>
        <taxon>Aroideae</taxon>
        <taxon>Colocasieae</taxon>
        <taxon>Colocasia</taxon>
    </lineage>
</organism>
<evidence type="ECO:0000256" key="6">
    <source>
        <dbReference type="SAM" id="Phobius"/>
    </source>
</evidence>